<sequence>MRIKNNFPPWQKFYQKIEMSRAFKNRVLCLWAAPLGAVHSDFSEANPIFLKFYALAAVFSPLFCCQKSGLKKF</sequence>
<dbReference type="AlphaFoldDB" id="A0A2H0KV04"/>
<dbReference type="Proteomes" id="UP000229317">
    <property type="component" value="Unassembled WGS sequence"/>
</dbReference>
<organism evidence="1 2">
    <name type="scientific">Candidatus Portnoybacteria bacterium CG11_big_fil_rev_8_21_14_0_20_40_15</name>
    <dbReference type="NCBI Taxonomy" id="1974817"/>
    <lineage>
        <taxon>Bacteria</taxon>
        <taxon>Candidatus Portnoyibacteriota</taxon>
    </lineage>
</organism>
<evidence type="ECO:0000313" key="1">
    <source>
        <dbReference type="EMBL" id="PIQ75234.1"/>
    </source>
</evidence>
<accession>A0A2H0KV04</accession>
<dbReference type="EMBL" id="PCVO01000035">
    <property type="protein sequence ID" value="PIQ75234.1"/>
    <property type="molecule type" value="Genomic_DNA"/>
</dbReference>
<evidence type="ECO:0000313" key="2">
    <source>
        <dbReference type="Proteomes" id="UP000229317"/>
    </source>
</evidence>
<reference evidence="1 2" key="1">
    <citation type="submission" date="2017-09" db="EMBL/GenBank/DDBJ databases">
        <title>Depth-based differentiation of microbial function through sediment-hosted aquifers and enrichment of novel symbionts in the deep terrestrial subsurface.</title>
        <authorList>
            <person name="Probst A.J."/>
            <person name="Ladd B."/>
            <person name="Jarett J.K."/>
            <person name="Geller-Mcgrath D.E."/>
            <person name="Sieber C.M."/>
            <person name="Emerson J.B."/>
            <person name="Anantharaman K."/>
            <person name="Thomas B.C."/>
            <person name="Malmstrom R."/>
            <person name="Stieglmeier M."/>
            <person name="Klingl A."/>
            <person name="Woyke T."/>
            <person name="Ryan C.M."/>
            <person name="Banfield J.F."/>
        </authorList>
    </citation>
    <scope>NUCLEOTIDE SEQUENCE [LARGE SCALE GENOMIC DNA]</scope>
    <source>
        <strain evidence="1">CG11_big_fil_rev_8_21_14_0_20_40_15</strain>
    </source>
</reference>
<proteinExistence type="predicted"/>
<name>A0A2H0KV04_9BACT</name>
<protein>
    <submittedName>
        <fullName evidence="1">Uncharacterized protein</fullName>
    </submittedName>
</protein>
<comment type="caution">
    <text evidence="1">The sequence shown here is derived from an EMBL/GenBank/DDBJ whole genome shotgun (WGS) entry which is preliminary data.</text>
</comment>
<gene>
    <name evidence="1" type="ORF">COV84_02225</name>
</gene>